<reference evidence="1" key="1">
    <citation type="submission" date="2018-04" db="EMBL/GenBank/DDBJ databases">
        <authorList>
            <person name="Go L.Y."/>
            <person name="Mitchell J.A."/>
        </authorList>
    </citation>
    <scope>NUCLEOTIDE SEQUENCE</scope>
    <source>
        <tissue evidence="1">Whole organism</tissue>
    </source>
</reference>
<proteinExistence type="predicted"/>
<dbReference type="VEuPathDB" id="VectorBase:CSON013454"/>
<dbReference type="EMBL" id="UFQT01000678">
    <property type="protein sequence ID" value="SSX26482.1"/>
    <property type="molecule type" value="Genomic_DNA"/>
</dbReference>
<evidence type="ECO:0000313" key="2">
    <source>
        <dbReference type="EMBL" id="SSX26482.1"/>
    </source>
</evidence>
<reference evidence="2" key="2">
    <citation type="submission" date="2018-07" db="EMBL/GenBank/DDBJ databases">
        <authorList>
            <person name="Quirk P.G."/>
            <person name="Krulwich T.A."/>
        </authorList>
    </citation>
    <scope>NUCLEOTIDE SEQUENCE</scope>
</reference>
<gene>
    <name evidence="1" type="primary">CSON013454</name>
</gene>
<evidence type="ECO:0000313" key="1">
    <source>
        <dbReference type="EMBL" id="SSX06126.1"/>
    </source>
</evidence>
<sequence>MEKMEQFIFYSKINGCNPQQNNNKTTNKMMTMMAQITKKEHEMEMGKQKKNDGLKLIFSFDQDKD</sequence>
<dbReference type="AlphaFoldDB" id="A0A336KMN7"/>
<name>A0A336KMN7_CULSO</name>
<accession>A0A336KMN7</accession>
<dbReference type="EMBL" id="UFQS01000678">
    <property type="protein sequence ID" value="SSX06126.1"/>
    <property type="molecule type" value="Genomic_DNA"/>
</dbReference>
<organism evidence="1">
    <name type="scientific">Culicoides sonorensis</name>
    <name type="common">Biting midge</name>
    <dbReference type="NCBI Taxonomy" id="179676"/>
    <lineage>
        <taxon>Eukaryota</taxon>
        <taxon>Metazoa</taxon>
        <taxon>Ecdysozoa</taxon>
        <taxon>Arthropoda</taxon>
        <taxon>Hexapoda</taxon>
        <taxon>Insecta</taxon>
        <taxon>Pterygota</taxon>
        <taxon>Neoptera</taxon>
        <taxon>Endopterygota</taxon>
        <taxon>Diptera</taxon>
        <taxon>Nematocera</taxon>
        <taxon>Chironomoidea</taxon>
        <taxon>Ceratopogonidae</taxon>
        <taxon>Ceratopogoninae</taxon>
        <taxon>Culicoides</taxon>
        <taxon>Monoculicoides</taxon>
    </lineage>
</organism>
<protein>
    <submittedName>
        <fullName evidence="1">CSON013454 protein</fullName>
    </submittedName>
</protein>